<reference evidence="4" key="1">
    <citation type="submission" date="2015-03" db="EMBL/GenBank/DDBJ databases">
        <title>Draft genome sequence of a novel methanotroph (Sn10-6) isolated from flooded ricefield rhizosphere in India.</title>
        <authorList>
            <person name="Pandit P.S."/>
            <person name="Pore S.D."/>
            <person name="Arora P."/>
            <person name="Kapse N.G."/>
            <person name="Dhakephalkar P.K."/>
            <person name="Rahalkar M.C."/>
        </authorList>
    </citation>
    <scope>NUCLEOTIDE SEQUENCE [LARGE SCALE GENOMIC DNA]</scope>
    <source>
        <strain evidence="4">Sn10-6</strain>
    </source>
</reference>
<feature type="compositionally biased region" description="Basic and acidic residues" evidence="1">
    <location>
        <begin position="41"/>
        <end position="52"/>
    </location>
</feature>
<dbReference type="Proteomes" id="UP000033684">
    <property type="component" value="Unassembled WGS sequence"/>
</dbReference>
<dbReference type="SUPFAM" id="SSF160443">
    <property type="entry name" value="SMR domain-like"/>
    <property type="match status" value="1"/>
</dbReference>
<dbReference type="RefSeq" id="WP_045778097.1">
    <property type="nucleotide sequence ID" value="NZ_LAJX01000021.1"/>
</dbReference>
<evidence type="ECO:0000256" key="1">
    <source>
        <dbReference type="SAM" id="MobiDB-lite"/>
    </source>
</evidence>
<comment type="caution">
    <text evidence="3">The sequence shown here is derived from an EMBL/GenBank/DDBJ whole genome shotgun (WGS) entry which is preliminary data.</text>
</comment>
<sequence>MKKKLVDSEDSDLFRASVGEVRAIKQEKISATSPKPKPYPKRTEDSERDLELPEGVGREEVLAFTTTGLAKDVLKKLRSGYFPVEAEIDLHGLTAYEAKRELFDFIKHCMKDGCHCIHVVHGKGYRSDDAYPVLKNHLNKWLRQHHDVLAFCSAAGKDGGAGAVYVLLAHTASTRR</sequence>
<dbReference type="OrthoDB" id="9808881at2"/>
<gene>
    <name evidence="3" type="ORF">VZ94_02925</name>
</gene>
<dbReference type="SMART" id="SM00463">
    <property type="entry name" value="SMR"/>
    <property type="match status" value="1"/>
</dbReference>
<dbReference type="PANTHER" id="PTHR35562:SF2">
    <property type="entry name" value="DNA ENDONUCLEASE SMRA-RELATED"/>
    <property type="match status" value="1"/>
</dbReference>
<organism evidence="3 4">
    <name type="scientific">Methylocucumis oryzae</name>
    <dbReference type="NCBI Taxonomy" id="1632867"/>
    <lineage>
        <taxon>Bacteria</taxon>
        <taxon>Pseudomonadati</taxon>
        <taxon>Pseudomonadota</taxon>
        <taxon>Gammaproteobacteria</taxon>
        <taxon>Methylococcales</taxon>
        <taxon>Methylococcaceae</taxon>
        <taxon>Methylocucumis</taxon>
    </lineage>
</organism>
<feature type="domain" description="Smr" evidence="2">
    <location>
        <begin position="88"/>
        <end position="169"/>
    </location>
</feature>
<dbReference type="EMBL" id="LAJX01000021">
    <property type="protein sequence ID" value="KJV07705.1"/>
    <property type="molecule type" value="Genomic_DNA"/>
</dbReference>
<dbReference type="InterPro" id="IPR036063">
    <property type="entry name" value="Smr_dom_sf"/>
</dbReference>
<proteinExistence type="predicted"/>
<dbReference type="Gene3D" id="3.30.1370.110">
    <property type="match status" value="1"/>
</dbReference>
<evidence type="ECO:0000259" key="2">
    <source>
        <dbReference type="PROSITE" id="PS50828"/>
    </source>
</evidence>
<dbReference type="PROSITE" id="PS50828">
    <property type="entry name" value="SMR"/>
    <property type="match status" value="1"/>
</dbReference>
<protein>
    <submittedName>
        <fullName evidence="3">DNA mismatch repair protein MutS</fullName>
    </submittedName>
</protein>
<feature type="region of interest" description="Disordered" evidence="1">
    <location>
        <begin position="25"/>
        <end position="52"/>
    </location>
</feature>
<keyword evidence="4" id="KW-1185">Reference proteome</keyword>
<dbReference type="InterPro" id="IPR002625">
    <property type="entry name" value="Smr_dom"/>
</dbReference>
<dbReference type="AlphaFoldDB" id="A0A0F3ILS3"/>
<dbReference type="PANTHER" id="PTHR35562">
    <property type="entry name" value="DNA ENDONUCLEASE SMRA-RELATED"/>
    <property type="match status" value="1"/>
</dbReference>
<accession>A0A0F3ILS3</accession>
<evidence type="ECO:0000313" key="3">
    <source>
        <dbReference type="EMBL" id="KJV07705.1"/>
    </source>
</evidence>
<name>A0A0F3ILS3_9GAMM</name>
<reference evidence="3 4" key="2">
    <citation type="journal article" date="2016" name="Microb. Ecol.">
        <title>Genome Characteristics of a Novel Type I Methanotroph (Sn10-6) Isolated from a Flooded Indian Rice Field.</title>
        <authorList>
            <person name="Rahalkar M.C."/>
            <person name="Pandit P.S."/>
            <person name="Dhakephalkar P.K."/>
            <person name="Pore S."/>
            <person name="Arora P."/>
            <person name="Kapse N."/>
        </authorList>
    </citation>
    <scope>NUCLEOTIDE SEQUENCE [LARGE SCALE GENOMIC DNA]</scope>
    <source>
        <strain evidence="3 4">Sn10-6</strain>
    </source>
</reference>
<evidence type="ECO:0000313" key="4">
    <source>
        <dbReference type="Proteomes" id="UP000033684"/>
    </source>
</evidence>
<dbReference type="Pfam" id="PF01713">
    <property type="entry name" value="Smr"/>
    <property type="match status" value="1"/>
</dbReference>